<feature type="region of interest" description="Disordered" evidence="1">
    <location>
        <begin position="1"/>
        <end position="32"/>
    </location>
</feature>
<dbReference type="AlphaFoldDB" id="A0A223KMT3"/>
<dbReference type="KEGG" id="bcoh:BC6307_04730"/>
<dbReference type="STRING" id="1314751.GCA_001591425_01738"/>
<organism evidence="2 3">
    <name type="scientific">Sutcliffiella cohnii</name>
    <dbReference type="NCBI Taxonomy" id="33932"/>
    <lineage>
        <taxon>Bacteria</taxon>
        <taxon>Bacillati</taxon>
        <taxon>Bacillota</taxon>
        <taxon>Bacilli</taxon>
        <taxon>Bacillales</taxon>
        <taxon>Bacillaceae</taxon>
        <taxon>Sutcliffiella</taxon>
    </lineage>
</organism>
<evidence type="ECO:0000313" key="3">
    <source>
        <dbReference type="Proteomes" id="UP000215224"/>
    </source>
</evidence>
<dbReference type="RefSeq" id="WP_066414754.1">
    <property type="nucleotide sequence ID" value="NZ_CP018866.1"/>
</dbReference>
<protein>
    <submittedName>
        <fullName evidence="2">Uncharacterized protein</fullName>
    </submittedName>
</protein>
<reference evidence="2 3" key="1">
    <citation type="submission" date="2016-12" db="EMBL/GenBank/DDBJ databases">
        <title>The whole genome sequencing and assembly of Bacillus cohnii DSM 6307T strain.</title>
        <authorList>
            <person name="Lee Y.-J."/>
            <person name="Yi H."/>
            <person name="Bahn Y.-S."/>
            <person name="Kim J.F."/>
            <person name="Lee D.-W."/>
        </authorList>
    </citation>
    <scope>NUCLEOTIDE SEQUENCE [LARGE SCALE GENOMIC DNA]</scope>
    <source>
        <strain evidence="2 3">DSM 6307</strain>
    </source>
</reference>
<evidence type="ECO:0000313" key="2">
    <source>
        <dbReference type="EMBL" id="AST90633.1"/>
    </source>
</evidence>
<dbReference type="Proteomes" id="UP000215224">
    <property type="component" value="Chromosome"/>
</dbReference>
<gene>
    <name evidence="2" type="ORF">BC6307_04730</name>
</gene>
<dbReference type="EMBL" id="CP018866">
    <property type="protein sequence ID" value="AST90633.1"/>
    <property type="molecule type" value="Genomic_DNA"/>
</dbReference>
<name>A0A223KMT3_9BACI</name>
<keyword evidence="3" id="KW-1185">Reference proteome</keyword>
<accession>A0A223KMT3</accession>
<sequence length="59" mass="6430">MSKNWSLNGNVAGISDQFNRGKRDRGDTNPSVVNVNDINIRIDADSTARANQGQVQAQD</sequence>
<evidence type="ECO:0000256" key="1">
    <source>
        <dbReference type="SAM" id="MobiDB-lite"/>
    </source>
</evidence>
<proteinExistence type="predicted"/>